<dbReference type="Pfam" id="PF14344">
    <property type="entry name" value="DUF4397"/>
    <property type="match status" value="1"/>
</dbReference>
<evidence type="ECO:0000256" key="1">
    <source>
        <dbReference type="SAM" id="SignalP"/>
    </source>
</evidence>
<sequence length="229" mass="24047">MKNWMKLLMLLVVPSLAFTACDDDDDELPMVSNAQVMAVHASPDAPGVDLLVDNKKVNSAALMYPNNTGYLTVEQGRRNIKINAAGTSTSVIDANLDLKAGANYTVFAAGRLSGIKPIVLEDNLTAPASGQAHLRFVHLAPDAPAVDIAVQGGPVVFSNRSLESATAFTPVAAGTYTLEVRPAGTTTVVLTVPNVQLQNGKIYTVFAKGFLTPPSGNTNTLGAEIIVNK</sequence>
<dbReference type="InterPro" id="IPR025510">
    <property type="entry name" value="DUF4397"/>
</dbReference>
<evidence type="ECO:0000313" key="3">
    <source>
        <dbReference type="EMBL" id="RAU83902.1"/>
    </source>
</evidence>
<keyword evidence="1" id="KW-0732">Signal</keyword>
<dbReference type="Proteomes" id="UP000251692">
    <property type="component" value="Unassembled WGS sequence"/>
</dbReference>
<evidence type="ECO:0000259" key="2">
    <source>
        <dbReference type="Pfam" id="PF14344"/>
    </source>
</evidence>
<accession>A0A364RHZ0</accession>
<name>A0A364RHZ0_9BACT</name>
<gene>
    <name evidence="3" type="ORF">DP923_02215</name>
</gene>
<dbReference type="PROSITE" id="PS51257">
    <property type="entry name" value="PROKAR_LIPOPROTEIN"/>
    <property type="match status" value="1"/>
</dbReference>
<organism evidence="3 4">
    <name type="scientific">Pontibacter arcticus</name>
    <dbReference type="NCBI Taxonomy" id="2080288"/>
    <lineage>
        <taxon>Bacteria</taxon>
        <taxon>Pseudomonadati</taxon>
        <taxon>Bacteroidota</taxon>
        <taxon>Cytophagia</taxon>
        <taxon>Cytophagales</taxon>
        <taxon>Hymenobacteraceae</taxon>
        <taxon>Pontibacter</taxon>
    </lineage>
</organism>
<feature type="domain" description="DUF4397" evidence="2">
    <location>
        <begin position="34"/>
        <end position="149"/>
    </location>
</feature>
<reference evidence="3 4" key="1">
    <citation type="submission" date="2018-06" db="EMBL/GenBank/DDBJ databases">
        <authorList>
            <person name="Liu Z.-W."/>
        </authorList>
    </citation>
    <scope>NUCLEOTIDE SEQUENCE [LARGE SCALE GENOMIC DNA]</scope>
    <source>
        <strain evidence="3 4">2b14</strain>
    </source>
</reference>
<feature type="signal peptide" evidence="1">
    <location>
        <begin position="1"/>
        <end position="19"/>
    </location>
</feature>
<comment type="caution">
    <text evidence="3">The sequence shown here is derived from an EMBL/GenBank/DDBJ whole genome shotgun (WGS) entry which is preliminary data.</text>
</comment>
<reference evidence="3 4" key="2">
    <citation type="submission" date="2018-07" db="EMBL/GenBank/DDBJ databases">
        <title>Pontibacter sp. 2b14 genomic sequence and assembly.</title>
        <authorList>
            <person name="Du Z.-J."/>
        </authorList>
    </citation>
    <scope>NUCLEOTIDE SEQUENCE [LARGE SCALE GENOMIC DNA]</scope>
    <source>
        <strain evidence="3 4">2b14</strain>
    </source>
</reference>
<proteinExistence type="predicted"/>
<dbReference type="AlphaFoldDB" id="A0A364RHZ0"/>
<dbReference type="RefSeq" id="WP_112303937.1">
    <property type="nucleotide sequence ID" value="NZ_QMDV01000001.1"/>
</dbReference>
<dbReference type="OrthoDB" id="9792011at2"/>
<keyword evidence="4" id="KW-1185">Reference proteome</keyword>
<evidence type="ECO:0000313" key="4">
    <source>
        <dbReference type="Proteomes" id="UP000251692"/>
    </source>
</evidence>
<feature type="chain" id="PRO_5016777340" evidence="1">
    <location>
        <begin position="20"/>
        <end position="229"/>
    </location>
</feature>
<protein>
    <submittedName>
        <fullName evidence="3">DUF4397 domain-containing protein</fullName>
    </submittedName>
</protein>
<dbReference type="EMBL" id="QMDV01000001">
    <property type="protein sequence ID" value="RAU83902.1"/>
    <property type="molecule type" value="Genomic_DNA"/>
</dbReference>